<evidence type="ECO:0000313" key="3">
    <source>
        <dbReference type="Proteomes" id="UP000256645"/>
    </source>
</evidence>
<dbReference type="OrthoDB" id="10343106at2759"/>
<keyword evidence="3" id="KW-1185">Reference proteome</keyword>
<feature type="region of interest" description="Disordered" evidence="1">
    <location>
        <begin position="331"/>
        <end position="412"/>
    </location>
</feature>
<accession>A0A3D8S7X5</accession>
<gene>
    <name evidence="2" type="ORF">BP6252_03525</name>
</gene>
<proteinExistence type="predicted"/>
<evidence type="ECO:0000313" key="2">
    <source>
        <dbReference type="EMBL" id="RDW82413.1"/>
    </source>
</evidence>
<dbReference type="EMBL" id="PDLM01000003">
    <property type="protein sequence ID" value="RDW82413.1"/>
    <property type="molecule type" value="Genomic_DNA"/>
</dbReference>
<dbReference type="AlphaFoldDB" id="A0A3D8S7X5"/>
<comment type="caution">
    <text evidence="2">The sequence shown here is derived from an EMBL/GenBank/DDBJ whole genome shotgun (WGS) entry which is preliminary data.</text>
</comment>
<sequence length="527" mass="58241">MIQYIRSGQLAMKRARKQPPESPSHIPSPVIYAFDGFVKDYQEHLAHSACVMPAPKSLRSQYGVVYGNANSIWMQKSMDFYLDHMNDWNTQEFWETGGIAKAIEKDDRTSGSVGVEDGIAQMRLYTSTLYLKDVLLTISAENWSGSEAKSNLHTASTLEAEESSANGPVAYDDQTAATATMNSPQARAAPHAQTTSFNAVNRRVKAPRRNAKIQRKNEPFTVKNKDARKARMTSNDTLPTVFDAPTRPTLDSKLRDVELLGSLEESGDDEKLTSGAMLLRGKVSHKFSKAIIGVTVQDLKDAAMNSAAYWREEIARLTESLSLEAQEAIRRTPPMTQATPASPRSVESAQSSSRSSTPRSPTDPRINESQVNLGRRRDKAVAVFEDPPSPPPSPSPRASYSHPVQQQDEPNAHHYGPYVRAEVLEQIRNNGGALALPMTGDPPAPNTFVQVGFSSLQERRRFWEQFEGWDPEPEVGVREPLGEISVVSDMNVDLMDADAESESESESGDEREYFVVEEPVGDGDLLI</sequence>
<evidence type="ECO:0000256" key="1">
    <source>
        <dbReference type="SAM" id="MobiDB-lite"/>
    </source>
</evidence>
<reference evidence="2 3" key="1">
    <citation type="journal article" date="2018" name="IMA Fungus">
        <title>IMA Genome-F 9: Draft genome sequence of Annulohypoxylon stygium, Aspergillus mulundensis, Berkeleyomyces basicola (syn. Thielaviopsis basicola), Ceratocystis smalleyi, two Cercospora beticola strains, Coleophoma cylindrospora, Fusarium fracticaudum, Phialophora cf. hyalina, and Morchella septimelata.</title>
        <authorList>
            <person name="Wingfield B.D."/>
            <person name="Bills G.F."/>
            <person name="Dong Y."/>
            <person name="Huang W."/>
            <person name="Nel W.J."/>
            <person name="Swalarsk-Parry B.S."/>
            <person name="Vaghefi N."/>
            <person name="Wilken P.M."/>
            <person name="An Z."/>
            <person name="de Beer Z.W."/>
            <person name="De Vos L."/>
            <person name="Chen L."/>
            <person name="Duong T.A."/>
            <person name="Gao Y."/>
            <person name="Hammerbacher A."/>
            <person name="Kikkert J.R."/>
            <person name="Li Y."/>
            <person name="Li H."/>
            <person name="Li K."/>
            <person name="Li Q."/>
            <person name="Liu X."/>
            <person name="Ma X."/>
            <person name="Naidoo K."/>
            <person name="Pethybridge S.J."/>
            <person name="Sun J."/>
            <person name="Steenkamp E.T."/>
            <person name="van der Nest M.A."/>
            <person name="van Wyk S."/>
            <person name="Wingfield M.J."/>
            <person name="Xiong C."/>
            <person name="Yue Q."/>
            <person name="Zhang X."/>
        </authorList>
    </citation>
    <scope>NUCLEOTIDE SEQUENCE [LARGE SCALE GENOMIC DNA]</scope>
    <source>
        <strain evidence="2 3">BP6252</strain>
    </source>
</reference>
<name>A0A3D8S7X5_9HELO</name>
<organism evidence="2 3">
    <name type="scientific">Coleophoma cylindrospora</name>
    <dbReference type="NCBI Taxonomy" id="1849047"/>
    <lineage>
        <taxon>Eukaryota</taxon>
        <taxon>Fungi</taxon>
        <taxon>Dikarya</taxon>
        <taxon>Ascomycota</taxon>
        <taxon>Pezizomycotina</taxon>
        <taxon>Leotiomycetes</taxon>
        <taxon>Helotiales</taxon>
        <taxon>Dermateaceae</taxon>
        <taxon>Coleophoma</taxon>
    </lineage>
</organism>
<dbReference type="Proteomes" id="UP000256645">
    <property type="component" value="Unassembled WGS sequence"/>
</dbReference>
<feature type="compositionally biased region" description="Low complexity" evidence="1">
    <location>
        <begin position="342"/>
        <end position="364"/>
    </location>
</feature>
<protein>
    <submittedName>
        <fullName evidence="2">Uncharacterized protein</fullName>
    </submittedName>
</protein>